<evidence type="ECO:0000313" key="3">
    <source>
        <dbReference type="Proteomes" id="UP000189796"/>
    </source>
</evidence>
<accession>A0A1M5GG96</accession>
<feature type="chain" id="PRO_5012838596" evidence="1">
    <location>
        <begin position="19"/>
        <end position="93"/>
    </location>
</feature>
<evidence type="ECO:0000256" key="1">
    <source>
        <dbReference type="SAM" id="SignalP"/>
    </source>
</evidence>
<gene>
    <name evidence="2" type="ORF">SAMN05443248_0022</name>
</gene>
<dbReference type="AlphaFoldDB" id="A0A1M5GG96"/>
<dbReference type="Proteomes" id="UP000189796">
    <property type="component" value="Chromosome I"/>
</dbReference>
<reference evidence="2 3" key="1">
    <citation type="submission" date="2016-11" db="EMBL/GenBank/DDBJ databases">
        <authorList>
            <person name="Jaros S."/>
            <person name="Januszkiewicz K."/>
            <person name="Wedrychowicz H."/>
        </authorList>
    </citation>
    <scope>NUCLEOTIDE SEQUENCE [LARGE SCALE GENOMIC DNA]</scope>
    <source>
        <strain evidence="2 3">GAS138</strain>
    </source>
</reference>
<dbReference type="OrthoDB" id="8255248at2"/>
<keyword evidence="1" id="KW-0732">Signal</keyword>
<protein>
    <submittedName>
        <fullName evidence="2">Uncharacterized protein</fullName>
    </submittedName>
</protein>
<sequence length="93" mass="9562">MISSRKVIMLVAALAAFAAGLSWNDGSFVKNGVFSEAQARVGRPLTPMSYAGVARRTTRRAVAVGAAAGAAGAYYGSSCAQVVDAYGRVTTRC</sequence>
<name>A0A1M5GG96_9BRAD</name>
<evidence type="ECO:0000313" key="2">
    <source>
        <dbReference type="EMBL" id="SHG02765.1"/>
    </source>
</evidence>
<dbReference type="EMBL" id="LT670817">
    <property type="protein sequence ID" value="SHG02765.1"/>
    <property type="molecule type" value="Genomic_DNA"/>
</dbReference>
<feature type="signal peptide" evidence="1">
    <location>
        <begin position="1"/>
        <end position="18"/>
    </location>
</feature>
<organism evidence="2 3">
    <name type="scientific">Bradyrhizobium erythrophlei</name>
    <dbReference type="NCBI Taxonomy" id="1437360"/>
    <lineage>
        <taxon>Bacteria</taxon>
        <taxon>Pseudomonadati</taxon>
        <taxon>Pseudomonadota</taxon>
        <taxon>Alphaproteobacteria</taxon>
        <taxon>Hyphomicrobiales</taxon>
        <taxon>Nitrobacteraceae</taxon>
        <taxon>Bradyrhizobium</taxon>
    </lineage>
</organism>
<dbReference type="RefSeq" id="WP_079599484.1">
    <property type="nucleotide sequence ID" value="NZ_LT670817.1"/>
</dbReference>
<proteinExistence type="predicted"/>